<proteinExistence type="inferred from homology"/>
<comment type="cofactor">
    <cofactor evidence="7">
        <name>Mg(2+)</name>
        <dbReference type="ChEBI" id="CHEBI:18420"/>
    </cofactor>
    <text evidence="7">Binds 1 Mg(2+) ion per subunit.</text>
</comment>
<evidence type="ECO:0000256" key="2">
    <source>
        <dbReference type="ARBA" id="ARBA00022679"/>
    </source>
</evidence>
<keyword evidence="5 7" id="KW-0067">ATP-binding</keyword>
<evidence type="ECO:0000256" key="6">
    <source>
        <dbReference type="ARBA" id="ARBA00023141"/>
    </source>
</evidence>
<organism evidence="8 9">
    <name type="scientific">Spongiibacter nanhainus</name>
    <dbReference type="NCBI Taxonomy" id="2794344"/>
    <lineage>
        <taxon>Bacteria</taxon>
        <taxon>Pseudomonadati</taxon>
        <taxon>Pseudomonadota</taxon>
        <taxon>Gammaproteobacteria</taxon>
        <taxon>Cellvibrionales</taxon>
        <taxon>Spongiibacteraceae</taxon>
        <taxon>Spongiibacter</taxon>
    </lineage>
</organism>
<dbReference type="GO" id="GO:0009073">
    <property type="term" value="P:aromatic amino acid family biosynthetic process"/>
    <property type="evidence" value="ECO:0007669"/>
    <property type="project" value="UniProtKB-KW"/>
</dbReference>
<dbReference type="GO" id="GO:0005524">
    <property type="term" value="F:ATP binding"/>
    <property type="evidence" value="ECO:0007669"/>
    <property type="project" value="UniProtKB-UniRule"/>
</dbReference>
<dbReference type="SUPFAM" id="SSF52540">
    <property type="entry name" value="P-loop containing nucleoside triphosphate hydrolases"/>
    <property type="match status" value="1"/>
</dbReference>
<keyword evidence="6 7" id="KW-0057">Aromatic amino acid biosynthesis</keyword>
<evidence type="ECO:0000256" key="7">
    <source>
        <dbReference type="HAMAP-Rule" id="MF_00109"/>
    </source>
</evidence>
<accession>A0A7T4R2M4</accession>
<keyword evidence="3 7" id="KW-0547">Nucleotide-binding</keyword>
<evidence type="ECO:0000256" key="5">
    <source>
        <dbReference type="ARBA" id="ARBA00022840"/>
    </source>
</evidence>
<dbReference type="Proteomes" id="UP000596063">
    <property type="component" value="Chromosome"/>
</dbReference>
<evidence type="ECO:0000256" key="1">
    <source>
        <dbReference type="ARBA" id="ARBA00022605"/>
    </source>
</evidence>
<dbReference type="CDD" id="cd00464">
    <property type="entry name" value="SK"/>
    <property type="match status" value="1"/>
</dbReference>
<feature type="binding site" evidence="7">
    <location>
        <position position="120"/>
    </location>
    <ligand>
        <name>ATP</name>
        <dbReference type="ChEBI" id="CHEBI:30616"/>
    </ligand>
</feature>
<name>A0A7T4R2M4_9GAMM</name>
<dbReference type="GO" id="GO:0004765">
    <property type="term" value="F:shikimate kinase activity"/>
    <property type="evidence" value="ECO:0007669"/>
    <property type="project" value="UniProtKB-UniRule"/>
</dbReference>
<dbReference type="Gene3D" id="3.40.50.300">
    <property type="entry name" value="P-loop containing nucleotide triphosphate hydrolases"/>
    <property type="match status" value="1"/>
</dbReference>
<evidence type="ECO:0000313" key="8">
    <source>
        <dbReference type="EMBL" id="QQD19114.1"/>
    </source>
</evidence>
<dbReference type="Pfam" id="PF01202">
    <property type="entry name" value="SKI"/>
    <property type="match status" value="1"/>
</dbReference>
<evidence type="ECO:0000256" key="3">
    <source>
        <dbReference type="ARBA" id="ARBA00022741"/>
    </source>
</evidence>
<comment type="subcellular location">
    <subcellularLocation>
        <location evidence="7">Cytoplasm</location>
    </subcellularLocation>
</comment>
<dbReference type="PANTHER" id="PTHR21087">
    <property type="entry name" value="SHIKIMATE KINASE"/>
    <property type="match status" value="1"/>
</dbReference>
<comment type="similarity">
    <text evidence="7">Belongs to the shikimate kinase family.</text>
</comment>
<feature type="binding site" evidence="7">
    <location>
        <position position="82"/>
    </location>
    <ligand>
        <name>substrate</name>
    </ligand>
</feature>
<comment type="function">
    <text evidence="7">Catalyzes the specific phosphorylation of the 3-hydroxyl group of shikimic acid using ATP as a cosubstrate.</text>
</comment>
<dbReference type="RefSeq" id="WP_198570599.1">
    <property type="nucleotide sequence ID" value="NZ_CP066167.1"/>
</dbReference>
<dbReference type="PANTHER" id="PTHR21087:SF16">
    <property type="entry name" value="SHIKIMATE KINASE 1, CHLOROPLASTIC"/>
    <property type="match status" value="1"/>
</dbReference>
<comment type="caution">
    <text evidence="7">Lacks conserved residue(s) required for the propagation of feature annotation.</text>
</comment>
<keyword evidence="7" id="KW-0479">Metal-binding</keyword>
<evidence type="ECO:0000313" key="9">
    <source>
        <dbReference type="Proteomes" id="UP000596063"/>
    </source>
</evidence>
<feature type="binding site" evidence="7">
    <location>
        <position position="19"/>
    </location>
    <ligand>
        <name>Mg(2+)</name>
        <dbReference type="ChEBI" id="CHEBI:18420"/>
    </ligand>
</feature>
<protein>
    <recommendedName>
        <fullName evidence="7">Shikimate kinase</fullName>
        <shortName evidence="7">SK</shortName>
        <ecNumber evidence="7">2.7.1.71</ecNumber>
    </recommendedName>
</protein>
<feature type="binding site" evidence="7">
    <location>
        <position position="138"/>
    </location>
    <ligand>
        <name>substrate</name>
    </ligand>
</feature>
<dbReference type="InterPro" id="IPR000623">
    <property type="entry name" value="Shikimate_kinase/TSH1"/>
</dbReference>
<dbReference type="InterPro" id="IPR027417">
    <property type="entry name" value="P-loop_NTPase"/>
</dbReference>
<dbReference type="InterPro" id="IPR031322">
    <property type="entry name" value="Shikimate/glucono_kinase"/>
</dbReference>
<keyword evidence="2 7" id="KW-0808">Transferase</keyword>
<dbReference type="AlphaFoldDB" id="A0A7T4R2M4"/>
<dbReference type="GO" id="GO:0008652">
    <property type="term" value="P:amino acid biosynthetic process"/>
    <property type="evidence" value="ECO:0007669"/>
    <property type="project" value="UniProtKB-KW"/>
</dbReference>
<gene>
    <name evidence="7" type="primary">aroK</name>
    <name evidence="8" type="ORF">I6N98_04465</name>
</gene>
<dbReference type="EMBL" id="CP066167">
    <property type="protein sequence ID" value="QQD19114.1"/>
    <property type="molecule type" value="Genomic_DNA"/>
</dbReference>
<dbReference type="EC" id="2.7.1.71" evidence="7"/>
<dbReference type="UniPathway" id="UPA00053">
    <property type="reaction ID" value="UER00088"/>
</dbReference>
<keyword evidence="1 7" id="KW-0028">Amino-acid biosynthesis</keyword>
<dbReference type="KEGG" id="snan:I6N98_04465"/>
<keyword evidence="4 7" id="KW-0418">Kinase</keyword>
<comment type="pathway">
    <text evidence="7">Metabolic intermediate biosynthesis; chorismate biosynthesis; chorismate from D-erythrose 4-phosphate and phosphoenolpyruvate: step 5/7.</text>
</comment>
<dbReference type="GO" id="GO:0009423">
    <property type="term" value="P:chorismate biosynthetic process"/>
    <property type="evidence" value="ECO:0007669"/>
    <property type="project" value="UniProtKB-UniRule"/>
</dbReference>
<keyword evidence="7" id="KW-0460">Magnesium</keyword>
<comment type="subunit">
    <text evidence="7">Monomer.</text>
</comment>
<keyword evidence="9" id="KW-1185">Reference proteome</keyword>
<sequence>MSPYKTAVILIGMPGVGKSTLGRLLSQRLIMPFVDTDRLIEDAAGCSLQTIVDQAGFDALVRWEESAILTQDFTAQVVATGGSVVYSDRAMEHLGGFGPRLWLRLGLDALSQRLDNFAQRGIARRQQDADIQGLFDERCPLYQQYADRVVDLDGLDEAAALERILAVLQQ</sequence>
<comment type="catalytic activity">
    <reaction evidence="7">
        <text>shikimate + ATP = 3-phosphoshikimate + ADP + H(+)</text>
        <dbReference type="Rhea" id="RHEA:13121"/>
        <dbReference type="ChEBI" id="CHEBI:15378"/>
        <dbReference type="ChEBI" id="CHEBI:30616"/>
        <dbReference type="ChEBI" id="CHEBI:36208"/>
        <dbReference type="ChEBI" id="CHEBI:145989"/>
        <dbReference type="ChEBI" id="CHEBI:456216"/>
        <dbReference type="EC" id="2.7.1.71"/>
    </reaction>
</comment>
<keyword evidence="7" id="KW-0963">Cytoplasm</keyword>
<reference evidence="8 9" key="1">
    <citation type="submission" date="2020-12" db="EMBL/GenBank/DDBJ databases">
        <authorList>
            <person name="Shan Y."/>
        </authorList>
    </citation>
    <scope>NUCLEOTIDE SEQUENCE [LARGE SCALE GENOMIC DNA]</scope>
    <source>
        <strain evidence="9">csc3.9</strain>
    </source>
</reference>
<dbReference type="PRINTS" id="PR01100">
    <property type="entry name" value="SHIKIMTKNASE"/>
</dbReference>
<evidence type="ECO:0000256" key="4">
    <source>
        <dbReference type="ARBA" id="ARBA00022777"/>
    </source>
</evidence>
<feature type="binding site" evidence="7">
    <location>
        <begin position="15"/>
        <end position="20"/>
    </location>
    <ligand>
        <name>ATP</name>
        <dbReference type="ChEBI" id="CHEBI:30616"/>
    </ligand>
</feature>
<dbReference type="GO" id="GO:0005829">
    <property type="term" value="C:cytosol"/>
    <property type="evidence" value="ECO:0007669"/>
    <property type="project" value="TreeGrafter"/>
</dbReference>
<dbReference type="GO" id="GO:0000287">
    <property type="term" value="F:magnesium ion binding"/>
    <property type="evidence" value="ECO:0007669"/>
    <property type="project" value="UniProtKB-UniRule"/>
</dbReference>
<feature type="binding site" evidence="7">
    <location>
        <position position="37"/>
    </location>
    <ligand>
        <name>substrate</name>
    </ligand>
</feature>
<dbReference type="HAMAP" id="MF_00109">
    <property type="entry name" value="Shikimate_kinase"/>
    <property type="match status" value="1"/>
</dbReference>